<accession>A0A0B2WYT9</accession>
<dbReference type="GeneID" id="63738171"/>
<reference evidence="4 5" key="1">
    <citation type="journal article" date="2014" name="Proc. Natl. Acad. Sci. U.S.A.">
        <title>Trajectory and genomic determinants of fungal-pathogen speciation and host adaptation.</title>
        <authorList>
            <person name="Hu X."/>
            <person name="Xiao G."/>
            <person name="Zheng P."/>
            <person name="Shang Y."/>
            <person name="Su Y."/>
            <person name="Zhang X."/>
            <person name="Liu X."/>
            <person name="Zhan S."/>
            <person name="St Leger R.J."/>
            <person name="Wang C."/>
        </authorList>
    </citation>
    <scope>NUCLEOTIDE SEQUENCE [LARGE SCALE GENOMIC DNA]</scope>
    <source>
        <strain evidence="4 5">ARSEF 1941</strain>
    </source>
</reference>
<dbReference type="GO" id="GO:0003677">
    <property type="term" value="F:DNA binding"/>
    <property type="evidence" value="ECO:0007669"/>
    <property type="project" value="UniProtKB-UniRule"/>
</dbReference>
<dbReference type="EMBL" id="AZHE01000007">
    <property type="protein sequence ID" value="KHN98592.1"/>
    <property type="molecule type" value="Genomic_DNA"/>
</dbReference>
<evidence type="ECO:0000259" key="3">
    <source>
        <dbReference type="PROSITE" id="PS50118"/>
    </source>
</evidence>
<dbReference type="PROSITE" id="PS50118">
    <property type="entry name" value="HMG_BOX_2"/>
    <property type="match status" value="1"/>
</dbReference>
<feature type="domain" description="HMG box" evidence="3">
    <location>
        <begin position="114"/>
        <end position="183"/>
    </location>
</feature>
<evidence type="ECO:0000256" key="1">
    <source>
        <dbReference type="PROSITE-ProRule" id="PRU00267"/>
    </source>
</evidence>
<sequence length="401" mass="45457">MNCQPQQIHDSGHNLEMPSMTSPEVDIARDRNNMRTGRATPAGVSERANLSRASMTTRNEPTSSKSLTTGRDSLITVPLSSVAKAHPHDYIDPEEYAKRPVEERQRKAKEEGKVSRPLNSYMLYRKAFQQIARRVLSNDQQQFASQIVGISWNNYESKDIKDQFKALAKIDNQMHRKAFPTYKYTPTQGRKPRSGAPDSKKLSTAIERRVCRRFGNKDAYSHGASGKKLVRPNHVEALGQHQSSEGNMDIKWWTQEPPSFANPLMHHGRHDDRFEQHFTTDSMYFEPQYPDVLDEAPFSQLPSQSEPLAASPCARVGAGYMDPNLFKLENMSMAQNPGSYMEWGQPQEAQVVHDYPPLTPDINAGQANDPGYEGPEEWSVQHLDEGQNAFGWHTTSEQRSR</sequence>
<evidence type="ECO:0000313" key="4">
    <source>
        <dbReference type="EMBL" id="KHN98592.1"/>
    </source>
</evidence>
<keyword evidence="5" id="KW-1185">Reference proteome</keyword>
<feature type="region of interest" description="Disordered" evidence="2">
    <location>
        <begin position="183"/>
        <end position="202"/>
    </location>
</feature>
<dbReference type="InterPro" id="IPR036910">
    <property type="entry name" value="HMG_box_dom_sf"/>
</dbReference>
<dbReference type="Proteomes" id="UP000030816">
    <property type="component" value="Unassembled WGS sequence"/>
</dbReference>
<feature type="region of interest" description="Disordered" evidence="2">
    <location>
        <begin position="1"/>
        <end position="69"/>
    </location>
</feature>
<dbReference type="AlphaFoldDB" id="A0A0B2WYT9"/>
<dbReference type="Gene3D" id="1.10.30.10">
    <property type="entry name" value="High mobility group box domain"/>
    <property type="match status" value="1"/>
</dbReference>
<dbReference type="STRING" id="1081103.A0A0B2WYT9"/>
<evidence type="ECO:0000256" key="2">
    <source>
        <dbReference type="SAM" id="MobiDB-lite"/>
    </source>
</evidence>
<keyword evidence="1" id="KW-0238">DNA-binding</keyword>
<organism evidence="4 5">
    <name type="scientific">Metarhizium album (strain ARSEF 1941)</name>
    <dbReference type="NCBI Taxonomy" id="1081103"/>
    <lineage>
        <taxon>Eukaryota</taxon>
        <taxon>Fungi</taxon>
        <taxon>Dikarya</taxon>
        <taxon>Ascomycota</taxon>
        <taxon>Pezizomycotina</taxon>
        <taxon>Sordariomycetes</taxon>
        <taxon>Hypocreomycetidae</taxon>
        <taxon>Hypocreales</taxon>
        <taxon>Clavicipitaceae</taxon>
        <taxon>Metarhizium</taxon>
    </lineage>
</organism>
<dbReference type="CDD" id="cd01389">
    <property type="entry name" value="HMG-box_ROX1-like"/>
    <property type="match status" value="1"/>
</dbReference>
<dbReference type="OrthoDB" id="2307332at2759"/>
<dbReference type="HOGENOM" id="CLU_687129_0_0_1"/>
<comment type="caution">
    <text evidence="4">The sequence shown here is derived from an EMBL/GenBank/DDBJ whole genome shotgun (WGS) entry which is preliminary data.</text>
</comment>
<name>A0A0B2WYT9_METAS</name>
<feature type="region of interest" description="Disordered" evidence="2">
    <location>
        <begin position="357"/>
        <end position="401"/>
    </location>
</feature>
<protein>
    <submittedName>
        <fullName evidence="4">High mobility group, superfamily</fullName>
    </submittedName>
</protein>
<feature type="compositionally biased region" description="Polar residues" evidence="2">
    <location>
        <begin position="51"/>
        <end position="69"/>
    </location>
</feature>
<keyword evidence="1" id="KW-0539">Nucleus</keyword>
<feature type="region of interest" description="Disordered" evidence="2">
    <location>
        <begin position="92"/>
        <end position="113"/>
    </location>
</feature>
<dbReference type="SUPFAM" id="SSF47095">
    <property type="entry name" value="HMG-box"/>
    <property type="match status" value="1"/>
</dbReference>
<feature type="DNA-binding region" description="HMG box" evidence="1">
    <location>
        <begin position="114"/>
        <end position="183"/>
    </location>
</feature>
<dbReference type="SMART" id="SM00398">
    <property type="entry name" value="HMG"/>
    <property type="match status" value="1"/>
</dbReference>
<proteinExistence type="predicted"/>
<gene>
    <name evidence="4" type="ORF">MAM_03716</name>
</gene>
<dbReference type="Pfam" id="PF00505">
    <property type="entry name" value="HMG_box"/>
    <property type="match status" value="1"/>
</dbReference>
<dbReference type="GO" id="GO:0005634">
    <property type="term" value="C:nucleus"/>
    <property type="evidence" value="ECO:0007669"/>
    <property type="project" value="UniProtKB-UniRule"/>
</dbReference>
<dbReference type="InterPro" id="IPR009071">
    <property type="entry name" value="HMG_box_dom"/>
</dbReference>
<dbReference type="RefSeq" id="XP_040679658.1">
    <property type="nucleotide sequence ID" value="XM_040822515.1"/>
</dbReference>
<evidence type="ECO:0000313" key="5">
    <source>
        <dbReference type="Proteomes" id="UP000030816"/>
    </source>
</evidence>